<dbReference type="InterPro" id="IPR018714">
    <property type="entry name" value="DUF2237"/>
</dbReference>
<reference evidence="1 2" key="1">
    <citation type="journal article" date="2020" name="ISME J.">
        <title>Comparative genomics reveals insights into cyanobacterial evolution and habitat adaptation.</title>
        <authorList>
            <person name="Chen M.Y."/>
            <person name="Teng W.K."/>
            <person name="Zhao L."/>
            <person name="Hu C.X."/>
            <person name="Zhou Y.K."/>
            <person name="Han B.P."/>
            <person name="Song L.R."/>
            <person name="Shu W.S."/>
        </authorList>
    </citation>
    <scope>NUCLEOTIDE SEQUENCE [LARGE SCALE GENOMIC DNA]</scope>
    <source>
        <strain evidence="1 2">FACHB-723</strain>
    </source>
</reference>
<proteinExistence type="predicted"/>
<accession>A0ABR7ZZJ5</accession>
<dbReference type="PANTHER" id="PTHR37466:SF1">
    <property type="entry name" value="SLR1628 PROTEIN"/>
    <property type="match status" value="1"/>
</dbReference>
<dbReference type="EMBL" id="JACJQB010000033">
    <property type="protein sequence ID" value="MBD2189265.1"/>
    <property type="molecule type" value="Genomic_DNA"/>
</dbReference>
<dbReference type="Pfam" id="PF09996">
    <property type="entry name" value="DUF2237"/>
    <property type="match status" value="1"/>
</dbReference>
<comment type="caution">
    <text evidence="1">The sequence shown here is derived from an EMBL/GenBank/DDBJ whole genome shotgun (WGS) entry which is preliminary data.</text>
</comment>
<keyword evidence="2" id="KW-1185">Reference proteome</keyword>
<dbReference type="PANTHER" id="PTHR37466">
    <property type="entry name" value="SLR1628 PROTEIN"/>
    <property type="match status" value="1"/>
</dbReference>
<protein>
    <submittedName>
        <fullName evidence="1">DUF2237 domain-containing protein</fullName>
    </submittedName>
</protein>
<evidence type="ECO:0000313" key="1">
    <source>
        <dbReference type="EMBL" id="MBD2189265.1"/>
    </source>
</evidence>
<evidence type="ECO:0000313" key="2">
    <source>
        <dbReference type="Proteomes" id="UP000642094"/>
    </source>
</evidence>
<name>A0ABR7ZZJ5_9CYAN</name>
<dbReference type="Proteomes" id="UP000642094">
    <property type="component" value="Unassembled WGS sequence"/>
</dbReference>
<dbReference type="Gene3D" id="3.30.56.110">
    <property type="entry name" value="Protein of unknown function DUF2237"/>
    <property type="match status" value="1"/>
</dbReference>
<gene>
    <name evidence="1" type="ORF">H6F41_14065</name>
</gene>
<dbReference type="RefSeq" id="WP_190404095.1">
    <property type="nucleotide sequence ID" value="NZ_JACJQB010000033.1"/>
</dbReference>
<organism evidence="1 2">
    <name type="scientific">Pseudanabaena mucicola FACHB-723</name>
    <dbReference type="NCBI Taxonomy" id="2692860"/>
    <lineage>
        <taxon>Bacteria</taxon>
        <taxon>Bacillati</taxon>
        <taxon>Cyanobacteriota</taxon>
        <taxon>Cyanophyceae</taxon>
        <taxon>Pseudanabaenales</taxon>
        <taxon>Pseudanabaenaceae</taxon>
        <taxon>Pseudanabaena</taxon>
    </lineage>
</organism>
<sequence>MAEVKNVLGEKLALCCSSPVTGFYRDGFCQTGDRDLGVHVICAAVTDEFLAFTKAQGNDLQTPMPMYNFAGLKAGDRWCLCASRWKEALDAGVAPPVDLSATHEAALKVVSLDELQQHVL</sequence>